<feature type="chain" id="PRO_5020995688" evidence="1">
    <location>
        <begin position="26"/>
        <end position="196"/>
    </location>
</feature>
<sequence>MNVNVFKLVLLALLLSLLQILTACSHVQTSQDIVIPQKRFEMPLLQPKDWGVSFTQTQVLNIKAHNQEHQVQAVLEVNNQAVQLVLLKFGQRLMSLHFDGYTTRIEKETYAPEFLQPQQVFQDIQILYADAEKLRQVLPVNCHLLSTPNMRELTCNSEVIYQIYYNLSDATNQSLKRTRLINQQNQYAITVDAIGD</sequence>
<dbReference type="RefSeq" id="WP_133620835.1">
    <property type="nucleotide sequence ID" value="NZ_SNZE01000017.1"/>
</dbReference>
<dbReference type="OrthoDB" id="6228084at2"/>
<evidence type="ECO:0000256" key="1">
    <source>
        <dbReference type="SAM" id="SignalP"/>
    </source>
</evidence>
<reference evidence="2 3" key="1">
    <citation type="submission" date="2019-03" db="EMBL/GenBank/DDBJ databases">
        <title>Genomic Encyclopedia of Type Strains, Phase IV (KMG-IV): sequencing the most valuable type-strain genomes for metagenomic binning, comparative biology and taxonomic classification.</title>
        <authorList>
            <person name="Goeker M."/>
        </authorList>
    </citation>
    <scope>NUCLEOTIDE SEQUENCE [LARGE SCALE GENOMIC DNA]</scope>
    <source>
        <strain evidence="2 3">DSM 102852</strain>
    </source>
</reference>
<evidence type="ECO:0000313" key="3">
    <source>
        <dbReference type="Proteomes" id="UP000294480"/>
    </source>
</evidence>
<dbReference type="InterPro" id="IPR021675">
    <property type="entry name" value="DUF3261"/>
</dbReference>
<name>A0A4R6Y5K5_9BURK</name>
<organism evidence="2 3">
    <name type="scientific">Hydromonas duriensis</name>
    <dbReference type="NCBI Taxonomy" id="1527608"/>
    <lineage>
        <taxon>Bacteria</taxon>
        <taxon>Pseudomonadati</taxon>
        <taxon>Pseudomonadota</taxon>
        <taxon>Betaproteobacteria</taxon>
        <taxon>Burkholderiales</taxon>
        <taxon>Burkholderiaceae</taxon>
        <taxon>Hydromonas</taxon>
    </lineage>
</organism>
<dbReference type="Proteomes" id="UP000294480">
    <property type="component" value="Unassembled WGS sequence"/>
</dbReference>
<dbReference type="EMBL" id="SNZE01000017">
    <property type="protein sequence ID" value="TDR30737.1"/>
    <property type="molecule type" value="Genomic_DNA"/>
</dbReference>
<dbReference type="Pfam" id="PF11659">
    <property type="entry name" value="DUF3261"/>
    <property type="match status" value="1"/>
</dbReference>
<gene>
    <name evidence="2" type="ORF">DFR44_11716</name>
</gene>
<accession>A0A4R6Y5K5</accession>
<dbReference type="PROSITE" id="PS51257">
    <property type="entry name" value="PROKAR_LIPOPROTEIN"/>
    <property type="match status" value="1"/>
</dbReference>
<feature type="signal peptide" evidence="1">
    <location>
        <begin position="1"/>
        <end position="25"/>
    </location>
</feature>
<proteinExistence type="predicted"/>
<keyword evidence="1" id="KW-0732">Signal</keyword>
<evidence type="ECO:0000313" key="2">
    <source>
        <dbReference type="EMBL" id="TDR30737.1"/>
    </source>
</evidence>
<protein>
    <submittedName>
        <fullName evidence="2">Uncharacterized protein DUF3261</fullName>
    </submittedName>
</protein>
<dbReference type="AlphaFoldDB" id="A0A4R6Y5K5"/>
<comment type="caution">
    <text evidence="2">The sequence shown here is derived from an EMBL/GenBank/DDBJ whole genome shotgun (WGS) entry which is preliminary data.</text>
</comment>
<keyword evidence="3" id="KW-1185">Reference proteome</keyword>